<evidence type="ECO:0000259" key="2">
    <source>
        <dbReference type="Pfam" id="PF13860"/>
    </source>
</evidence>
<reference evidence="4" key="1">
    <citation type="submission" date="2018-06" db="EMBL/GenBank/DDBJ databases">
        <authorList>
            <person name="Zhirakovskaya E."/>
        </authorList>
    </citation>
    <scope>NUCLEOTIDE SEQUENCE</scope>
</reference>
<evidence type="ECO:0000256" key="1">
    <source>
        <dbReference type="ARBA" id="ARBA00022795"/>
    </source>
</evidence>
<evidence type="ECO:0000313" key="4">
    <source>
        <dbReference type="EMBL" id="VAX04250.1"/>
    </source>
</evidence>
<dbReference type="GO" id="GO:0044781">
    <property type="term" value="P:bacterial-type flagellum organization"/>
    <property type="evidence" value="ECO:0007669"/>
    <property type="project" value="UniProtKB-KW"/>
</dbReference>
<feature type="domain" description="FlgD Tudor-like" evidence="3">
    <location>
        <begin position="87"/>
        <end position="223"/>
    </location>
</feature>
<name>A0A3B1B1S2_9ZZZZ</name>
<dbReference type="Gene3D" id="2.30.30.910">
    <property type="match status" value="1"/>
</dbReference>
<gene>
    <name evidence="4" type="ORF">MNBD_GAMMA20-1040</name>
</gene>
<keyword evidence="4" id="KW-0282">Flagellum</keyword>
<organism evidence="4">
    <name type="scientific">hydrothermal vent metagenome</name>
    <dbReference type="NCBI Taxonomy" id="652676"/>
    <lineage>
        <taxon>unclassified sequences</taxon>
        <taxon>metagenomes</taxon>
        <taxon>ecological metagenomes</taxon>
    </lineage>
</organism>
<keyword evidence="4" id="KW-0966">Cell projection</keyword>
<dbReference type="Pfam" id="PF13861">
    <property type="entry name" value="FLgD_tudor"/>
    <property type="match status" value="1"/>
</dbReference>
<dbReference type="InterPro" id="IPR025965">
    <property type="entry name" value="FlgD/Vpr_Ig-like"/>
</dbReference>
<dbReference type="Pfam" id="PF03963">
    <property type="entry name" value="FlgD"/>
    <property type="match status" value="1"/>
</dbReference>
<dbReference type="Gene3D" id="2.60.40.4070">
    <property type="match status" value="1"/>
</dbReference>
<dbReference type="Pfam" id="PF13860">
    <property type="entry name" value="FlgD_ig"/>
    <property type="match status" value="1"/>
</dbReference>
<accession>A0A3B1B1S2</accession>
<proteinExistence type="predicted"/>
<dbReference type="InterPro" id="IPR005648">
    <property type="entry name" value="FlgD"/>
</dbReference>
<dbReference type="InterPro" id="IPR025963">
    <property type="entry name" value="FLgD_Tudor"/>
</dbReference>
<dbReference type="EMBL" id="UOFU01000372">
    <property type="protein sequence ID" value="VAX04250.1"/>
    <property type="molecule type" value="Genomic_DNA"/>
</dbReference>
<keyword evidence="4" id="KW-0969">Cilium</keyword>
<keyword evidence="1" id="KW-1005">Bacterial flagellum biogenesis</keyword>
<feature type="domain" description="FlgD/Vpr Ig-like" evidence="2">
    <location>
        <begin position="113"/>
        <end position="181"/>
    </location>
</feature>
<protein>
    <submittedName>
        <fullName evidence="4">Flagellar basal-body rod modification protein FlgD</fullName>
    </submittedName>
</protein>
<sequence>MTNVDNNLTSVLSGLGLGEQQNKQKAPDELGQSEFLELMIAQLNNQDPMKPLENGDFIAQMAQFSAVTGLTKLQESFDGLAVSLQSNQALQASSLVGRTVTVPSGTGTLPEGGTLSGMVDLDSSSGDLTITIQDASGQVMRRLELGSQQAGDVYFNWDGITDSGSQAQAGRYFISAETRTEDGTKALETLVSSAVDSVTMGQSGQAITLNLADGNTVDLSSVRSIQ</sequence>
<evidence type="ECO:0000259" key="3">
    <source>
        <dbReference type="Pfam" id="PF13861"/>
    </source>
</evidence>
<dbReference type="AlphaFoldDB" id="A0A3B1B1S2"/>